<dbReference type="SUPFAM" id="SSF116726">
    <property type="entry name" value="TrkA C-terminal domain-like"/>
    <property type="match status" value="1"/>
</dbReference>
<dbReference type="RefSeq" id="WP_107011953.1">
    <property type="nucleotide sequence ID" value="NZ_CP028136.1"/>
</dbReference>
<gene>
    <name evidence="2" type="ORF">C7S20_07745</name>
</gene>
<proteinExistence type="predicted"/>
<dbReference type="Proteomes" id="UP000241507">
    <property type="component" value="Chromosome"/>
</dbReference>
<dbReference type="SUPFAM" id="SSF51735">
    <property type="entry name" value="NAD(P)-binding Rossmann-fold domains"/>
    <property type="match status" value="1"/>
</dbReference>
<dbReference type="Gene3D" id="3.40.50.720">
    <property type="entry name" value="NAD(P)-binding Rossmann-like Domain"/>
    <property type="match status" value="1"/>
</dbReference>
<dbReference type="EMBL" id="CP028136">
    <property type="protein sequence ID" value="AVR45175.1"/>
    <property type="molecule type" value="Genomic_DNA"/>
</dbReference>
<dbReference type="InterPro" id="IPR050721">
    <property type="entry name" value="Trk_Ktr_HKT_K-transport"/>
</dbReference>
<reference evidence="3" key="1">
    <citation type="submission" date="2018-03" db="EMBL/GenBank/DDBJ databases">
        <title>Gramella fulva sp. nov., isolated from a dry surface of tidal flat.</title>
        <authorList>
            <person name="Hwang S.H."/>
            <person name="Hwang W.M."/>
            <person name="Kang K."/>
            <person name="Ahn T.-Y."/>
        </authorList>
    </citation>
    <scope>NUCLEOTIDE SEQUENCE [LARGE SCALE GENOMIC DNA]</scope>
    <source>
        <strain evidence="3">SH35</strain>
    </source>
</reference>
<dbReference type="Pfam" id="PF02254">
    <property type="entry name" value="TrkA_N"/>
    <property type="match status" value="1"/>
</dbReference>
<dbReference type="KEGG" id="grs:C7S20_07745"/>
<evidence type="ECO:0000313" key="2">
    <source>
        <dbReference type="EMBL" id="AVR45175.1"/>
    </source>
</evidence>
<keyword evidence="3" id="KW-1185">Reference proteome</keyword>
<protein>
    <submittedName>
        <fullName evidence="2">Potassium transporter TrkA</fullName>
    </submittedName>
</protein>
<accession>A0A2R3Z4I4</accession>
<feature type="domain" description="RCK N-terminal" evidence="1">
    <location>
        <begin position="1"/>
        <end position="116"/>
    </location>
</feature>
<sequence>MKYIIVGLGNFGASLAEKLSSLGNEVIGVDVSMPRIESLKNKITHVISLDATDKDAVMSLPYKDADTTIIAIGEDPGASILATAVMQQLHVKRLISRAISPLQQLVLEAMGVREIIHPEEETADRWSMKLNMPGVYDSFELNPQHNVVEVEVPSAFDGKSLQELSLRKNYNLIVLTTMKYIKEKNKLGIETSQIDVQDLASAKTVLHEGDLMVVYGHTKNIKKLIKSFS</sequence>
<dbReference type="InterPro" id="IPR036721">
    <property type="entry name" value="RCK_C_sf"/>
</dbReference>
<dbReference type="PANTHER" id="PTHR43833">
    <property type="entry name" value="POTASSIUM CHANNEL PROTEIN 2-RELATED-RELATED"/>
    <property type="match status" value="1"/>
</dbReference>
<dbReference type="OrthoDB" id="9776294at2"/>
<dbReference type="AlphaFoldDB" id="A0A2R3Z4I4"/>
<dbReference type="InterPro" id="IPR003148">
    <property type="entry name" value="RCK_N"/>
</dbReference>
<dbReference type="InterPro" id="IPR036291">
    <property type="entry name" value="NAD(P)-bd_dom_sf"/>
</dbReference>
<organism evidence="2 3">
    <name type="scientific">Christiangramia fulva</name>
    <dbReference type="NCBI Taxonomy" id="2126553"/>
    <lineage>
        <taxon>Bacteria</taxon>
        <taxon>Pseudomonadati</taxon>
        <taxon>Bacteroidota</taxon>
        <taxon>Flavobacteriia</taxon>
        <taxon>Flavobacteriales</taxon>
        <taxon>Flavobacteriaceae</taxon>
        <taxon>Christiangramia</taxon>
    </lineage>
</organism>
<dbReference type="PROSITE" id="PS51201">
    <property type="entry name" value="RCK_N"/>
    <property type="match status" value="1"/>
</dbReference>
<evidence type="ECO:0000313" key="3">
    <source>
        <dbReference type="Proteomes" id="UP000241507"/>
    </source>
</evidence>
<dbReference type="PANTHER" id="PTHR43833:SF7">
    <property type="entry name" value="KTR SYSTEM POTASSIUM UPTAKE PROTEIN C"/>
    <property type="match status" value="1"/>
</dbReference>
<dbReference type="Gene3D" id="3.30.70.1450">
    <property type="entry name" value="Regulator of K+ conductance, C-terminal domain"/>
    <property type="match status" value="1"/>
</dbReference>
<evidence type="ECO:0000259" key="1">
    <source>
        <dbReference type="PROSITE" id="PS51201"/>
    </source>
</evidence>
<dbReference type="GO" id="GO:0006813">
    <property type="term" value="P:potassium ion transport"/>
    <property type="evidence" value="ECO:0007669"/>
    <property type="project" value="InterPro"/>
</dbReference>
<name>A0A2R3Z4I4_9FLAO</name>